<keyword evidence="3" id="KW-1185">Reference proteome</keyword>
<evidence type="ECO:0000313" key="2">
    <source>
        <dbReference type="EMBL" id="ODQ63064.1"/>
    </source>
</evidence>
<sequence length="173" mass="19076">MLSRTSLRSINTAATATTSRWLAPRCAVLAASPSRWVSPRIKSSRGYASNITTVTSPKIVKPLAPYSHAVKANGFVYMSGMIPMTADGSKIEGDIKDNTRQVLENIKAVLEESGSSLEQVLKVNIYITDMAKFSEINSVYSEYFNTHKPARTCVSVKELPMNFEVEMECVALY</sequence>
<dbReference type="GO" id="GO:0019239">
    <property type="term" value="F:deaminase activity"/>
    <property type="evidence" value="ECO:0007669"/>
    <property type="project" value="TreeGrafter"/>
</dbReference>
<dbReference type="Proteomes" id="UP000095009">
    <property type="component" value="Unassembled WGS sequence"/>
</dbReference>
<dbReference type="PANTHER" id="PTHR11803">
    <property type="entry name" value="2-IMINOBUTANOATE/2-IMINOPROPANOATE DEAMINASE RIDA"/>
    <property type="match status" value="1"/>
</dbReference>
<name>A0A1E3PCX5_9ASCO</name>
<dbReference type="OrthoDB" id="309640at2759"/>
<evidence type="ECO:0000256" key="1">
    <source>
        <dbReference type="ARBA" id="ARBA00010552"/>
    </source>
</evidence>
<dbReference type="InterPro" id="IPR006175">
    <property type="entry name" value="YjgF/YER057c/UK114"/>
</dbReference>
<dbReference type="EMBL" id="KV454416">
    <property type="protein sequence ID" value="ODQ63064.1"/>
    <property type="molecule type" value="Genomic_DNA"/>
</dbReference>
<dbReference type="SUPFAM" id="SSF55298">
    <property type="entry name" value="YjgF-like"/>
    <property type="match status" value="1"/>
</dbReference>
<protein>
    <submittedName>
        <fullName evidence="2">YjgF-like protein</fullName>
    </submittedName>
</protein>
<dbReference type="CDD" id="cd00448">
    <property type="entry name" value="YjgF_YER057c_UK114_family"/>
    <property type="match status" value="1"/>
</dbReference>
<dbReference type="STRING" id="857566.A0A1E3PCX5"/>
<organism evidence="2 3">
    <name type="scientific">Nadsonia fulvescens var. elongata DSM 6958</name>
    <dbReference type="NCBI Taxonomy" id="857566"/>
    <lineage>
        <taxon>Eukaryota</taxon>
        <taxon>Fungi</taxon>
        <taxon>Dikarya</taxon>
        <taxon>Ascomycota</taxon>
        <taxon>Saccharomycotina</taxon>
        <taxon>Dipodascomycetes</taxon>
        <taxon>Dipodascales</taxon>
        <taxon>Dipodascales incertae sedis</taxon>
        <taxon>Nadsonia</taxon>
    </lineage>
</organism>
<dbReference type="GO" id="GO:0005829">
    <property type="term" value="C:cytosol"/>
    <property type="evidence" value="ECO:0007669"/>
    <property type="project" value="TreeGrafter"/>
</dbReference>
<dbReference type="AlphaFoldDB" id="A0A1E3PCX5"/>
<proteinExistence type="inferred from homology"/>
<gene>
    <name evidence="2" type="ORF">NADFUDRAFT_48292</name>
</gene>
<dbReference type="Gene3D" id="3.30.1330.40">
    <property type="entry name" value="RutC-like"/>
    <property type="match status" value="1"/>
</dbReference>
<dbReference type="InterPro" id="IPR006056">
    <property type="entry name" value="RidA"/>
</dbReference>
<dbReference type="InterPro" id="IPR035959">
    <property type="entry name" value="RutC-like_sf"/>
</dbReference>
<evidence type="ECO:0000313" key="3">
    <source>
        <dbReference type="Proteomes" id="UP000095009"/>
    </source>
</evidence>
<dbReference type="Pfam" id="PF01042">
    <property type="entry name" value="Ribonuc_L-PSP"/>
    <property type="match status" value="1"/>
</dbReference>
<accession>A0A1E3PCX5</accession>
<comment type="similarity">
    <text evidence="1">Belongs to the RutC family.</text>
</comment>
<dbReference type="FunFam" id="3.30.1330.40:FF:000001">
    <property type="entry name" value="L-PSP family endoribonuclease"/>
    <property type="match status" value="1"/>
</dbReference>
<dbReference type="GO" id="GO:0005739">
    <property type="term" value="C:mitochondrion"/>
    <property type="evidence" value="ECO:0007669"/>
    <property type="project" value="TreeGrafter"/>
</dbReference>
<reference evidence="2 3" key="1">
    <citation type="journal article" date="2016" name="Proc. Natl. Acad. Sci. U.S.A.">
        <title>Comparative genomics of biotechnologically important yeasts.</title>
        <authorList>
            <person name="Riley R."/>
            <person name="Haridas S."/>
            <person name="Wolfe K.H."/>
            <person name="Lopes M.R."/>
            <person name="Hittinger C.T."/>
            <person name="Goeker M."/>
            <person name="Salamov A.A."/>
            <person name="Wisecaver J.H."/>
            <person name="Long T.M."/>
            <person name="Calvey C.H."/>
            <person name="Aerts A.L."/>
            <person name="Barry K.W."/>
            <person name="Choi C."/>
            <person name="Clum A."/>
            <person name="Coughlan A.Y."/>
            <person name="Deshpande S."/>
            <person name="Douglass A.P."/>
            <person name="Hanson S.J."/>
            <person name="Klenk H.-P."/>
            <person name="LaButti K.M."/>
            <person name="Lapidus A."/>
            <person name="Lindquist E.A."/>
            <person name="Lipzen A.M."/>
            <person name="Meier-Kolthoff J.P."/>
            <person name="Ohm R.A."/>
            <person name="Otillar R.P."/>
            <person name="Pangilinan J.L."/>
            <person name="Peng Y."/>
            <person name="Rokas A."/>
            <person name="Rosa C.A."/>
            <person name="Scheuner C."/>
            <person name="Sibirny A.A."/>
            <person name="Slot J.C."/>
            <person name="Stielow J.B."/>
            <person name="Sun H."/>
            <person name="Kurtzman C.P."/>
            <person name="Blackwell M."/>
            <person name="Grigoriev I.V."/>
            <person name="Jeffries T.W."/>
        </authorList>
    </citation>
    <scope>NUCLEOTIDE SEQUENCE [LARGE SCALE GENOMIC DNA]</scope>
    <source>
        <strain evidence="2 3">DSM 6958</strain>
    </source>
</reference>
<dbReference type="NCBIfam" id="TIGR00004">
    <property type="entry name" value="Rid family detoxifying hydrolase"/>
    <property type="match status" value="1"/>
</dbReference>
<dbReference type="PANTHER" id="PTHR11803:SF58">
    <property type="entry name" value="PROTEIN HMF1-RELATED"/>
    <property type="match status" value="1"/>
</dbReference>